<evidence type="ECO:0000313" key="5">
    <source>
        <dbReference type="Proteomes" id="UP000254978"/>
    </source>
</evidence>
<dbReference type="AlphaFoldDB" id="A0A378TM20"/>
<keyword evidence="5" id="KW-1185">Reference proteome</keyword>
<keyword evidence="2" id="KW-0732">Signal</keyword>
<dbReference type="RefSeq" id="WP_197746457.1">
    <property type="nucleotide sequence ID" value="NZ_AP022600.1"/>
</dbReference>
<evidence type="ECO:0000256" key="2">
    <source>
        <dbReference type="SAM" id="SignalP"/>
    </source>
</evidence>
<dbReference type="PANTHER" id="PTHR21666:SF286">
    <property type="entry name" value="LIPOPROTEIN NLPD"/>
    <property type="match status" value="1"/>
</dbReference>
<reference evidence="4 5" key="1">
    <citation type="submission" date="2018-06" db="EMBL/GenBank/DDBJ databases">
        <authorList>
            <consortium name="Pathogen Informatics"/>
            <person name="Doyle S."/>
        </authorList>
    </citation>
    <scope>NUCLEOTIDE SEQUENCE [LARGE SCALE GENOMIC DNA]</scope>
    <source>
        <strain evidence="4 5">NCTC10821</strain>
    </source>
</reference>
<dbReference type="EMBL" id="UGQT01000001">
    <property type="protein sequence ID" value="STZ61614.1"/>
    <property type="molecule type" value="Genomic_DNA"/>
</dbReference>
<dbReference type="InterPro" id="IPR016047">
    <property type="entry name" value="M23ase_b-sheet_dom"/>
</dbReference>
<dbReference type="GO" id="GO:0004222">
    <property type="term" value="F:metalloendopeptidase activity"/>
    <property type="evidence" value="ECO:0007669"/>
    <property type="project" value="TreeGrafter"/>
</dbReference>
<dbReference type="InterPro" id="IPR011055">
    <property type="entry name" value="Dup_hybrid_motif"/>
</dbReference>
<dbReference type="Gene3D" id="2.60.40.2810">
    <property type="match status" value="1"/>
</dbReference>
<feature type="compositionally biased region" description="Acidic residues" evidence="1">
    <location>
        <begin position="106"/>
        <end position="131"/>
    </location>
</feature>
<protein>
    <submittedName>
        <fullName evidence="4">Putative outer membrane adhesin like protein</fullName>
        <ecNumber evidence="4">3.4.24.75</ecNumber>
    </submittedName>
</protein>
<organism evidence="4 5">
    <name type="scientific">Mycolicibacterium tokaiense</name>
    <dbReference type="NCBI Taxonomy" id="39695"/>
    <lineage>
        <taxon>Bacteria</taxon>
        <taxon>Bacillati</taxon>
        <taxon>Actinomycetota</taxon>
        <taxon>Actinomycetes</taxon>
        <taxon>Mycobacteriales</taxon>
        <taxon>Mycobacteriaceae</taxon>
        <taxon>Mycolicibacterium</taxon>
    </lineage>
</organism>
<gene>
    <name evidence="4" type="ORF">NCTC10821_05171</name>
</gene>
<dbReference type="SUPFAM" id="SSF51261">
    <property type="entry name" value="Duplicated hybrid motif"/>
    <property type="match status" value="1"/>
</dbReference>
<evidence type="ECO:0000313" key="4">
    <source>
        <dbReference type="EMBL" id="STZ61614.1"/>
    </source>
</evidence>
<dbReference type="CDD" id="cd12797">
    <property type="entry name" value="M23_peptidase"/>
    <property type="match status" value="1"/>
</dbReference>
<feature type="compositionally biased region" description="Low complexity" evidence="1">
    <location>
        <begin position="24"/>
        <end position="70"/>
    </location>
</feature>
<feature type="chain" id="PRO_5016771638" evidence="2">
    <location>
        <begin position="28"/>
        <end position="577"/>
    </location>
</feature>
<feature type="compositionally biased region" description="Acidic residues" evidence="1">
    <location>
        <begin position="71"/>
        <end position="98"/>
    </location>
</feature>
<sequence>MVQLLRVGAVGFGLGAALIAGPGVAAAATDDTASSSTQGSDDSPSSADDTSSSSSSEASSSSKTGAGATDNTEDTDTDDATGDDEDQDEEAADTDSLESDASTWSADDDPVEVEPTDTADADDELSEDEDVAQAPAESADYTPSEDDPDETPLIAPPSAQPASAALTSTDLTEPVPDSPDAPLGGLSQTLWLAAAQTQNTIRNLQLPASVTGHGLIPDGLDLALPEGRISTVSAPTTIGVDIDPAEAAREASDAQFNLSLGWIPGLGTVYNALSLAMDATELVSALVDGDVAGIVDEIGDIAVDVVGLVPIVGGPLAAGIHYLVAGSAVTPGNQLPNAVTDNFVMNEDTTLTGNVLANDIDPEGDPMTAALNTVTSHGSVAMNADGSFTYTPAANFFGADSFSYTVSDGTGVSIGVVNITVNDVAEPPPPPPPPPVSPWTRPVNGYRVTQEYGGAHTGIDLALGAGQPVYAAADGVIYFEGWGTSGNNGARSNWMGTSAGISVLIQHDAQGVMTGYAHLSRTVIDQGQRVSKGQVIGYVGCTGQCTGPHLHFEVLPMPLNSRTGIYGRVNPRNYMSL</sequence>
<dbReference type="Pfam" id="PF17963">
    <property type="entry name" value="Big_9"/>
    <property type="match status" value="1"/>
</dbReference>
<dbReference type="InterPro" id="IPR050570">
    <property type="entry name" value="Cell_wall_metabolism_enzyme"/>
</dbReference>
<dbReference type="EC" id="3.4.24.75" evidence="4"/>
<dbReference type="PANTHER" id="PTHR21666">
    <property type="entry name" value="PEPTIDASE-RELATED"/>
    <property type="match status" value="1"/>
</dbReference>
<feature type="signal peptide" evidence="2">
    <location>
        <begin position="1"/>
        <end position="27"/>
    </location>
</feature>
<evidence type="ECO:0000259" key="3">
    <source>
        <dbReference type="Pfam" id="PF01551"/>
    </source>
</evidence>
<feature type="domain" description="M23ase beta-sheet core" evidence="3">
    <location>
        <begin position="455"/>
        <end position="554"/>
    </location>
</feature>
<accession>A0A378TM20</accession>
<dbReference type="Pfam" id="PF01551">
    <property type="entry name" value="Peptidase_M23"/>
    <property type="match status" value="1"/>
</dbReference>
<name>A0A378TM20_9MYCO</name>
<evidence type="ECO:0000256" key="1">
    <source>
        <dbReference type="SAM" id="MobiDB-lite"/>
    </source>
</evidence>
<dbReference type="Proteomes" id="UP000254978">
    <property type="component" value="Unassembled WGS sequence"/>
</dbReference>
<dbReference type="Gene3D" id="2.70.70.10">
    <property type="entry name" value="Glucose Permease (Domain IIA)"/>
    <property type="match status" value="1"/>
</dbReference>
<feature type="region of interest" description="Disordered" evidence="1">
    <location>
        <begin position="24"/>
        <end position="183"/>
    </location>
</feature>
<keyword evidence="4" id="KW-0378">Hydrolase</keyword>
<proteinExistence type="predicted"/>